<feature type="region of interest" description="Disordered" evidence="2">
    <location>
        <begin position="806"/>
        <end position="861"/>
    </location>
</feature>
<evidence type="ECO:0000313" key="5">
    <source>
        <dbReference type="Proteomes" id="UP000317421"/>
    </source>
</evidence>
<feature type="compositionally biased region" description="Polar residues" evidence="2">
    <location>
        <begin position="91"/>
        <end position="109"/>
    </location>
</feature>
<dbReference type="PANTHER" id="PTHR23159:SF31">
    <property type="entry name" value="CENTROSOME-ASSOCIATED PROTEIN CEP250 ISOFORM X1"/>
    <property type="match status" value="1"/>
</dbReference>
<name>A0A5C6A921_9BACT</name>
<dbReference type="SUPFAM" id="SSF52540">
    <property type="entry name" value="P-loop containing nucleoside triphosphate hydrolases"/>
    <property type="match status" value="1"/>
</dbReference>
<evidence type="ECO:0000256" key="2">
    <source>
        <dbReference type="SAM" id="MobiDB-lite"/>
    </source>
</evidence>
<dbReference type="Pfam" id="PF14229">
    <property type="entry name" value="DUF4332"/>
    <property type="match status" value="2"/>
</dbReference>
<feature type="coiled-coil region" evidence="1">
    <location>
        <begin position="366"/>
        <end position="395"/>
    </location>
</feature>
<evidence type="ECO:0000259" key="3">
    <source>
        <dbReference type="Pfam" id="PF14229"/>
    </source>
</evidence>
<feature type="domain" description="DUF4332" evidence="3">
    <location>
        <begin position="677"/>
        <end position="780"/>
    </location>
</feature>
<dbReference type="OrthoDB" id="268732at2"/>
<feature type="compositionally biased region" description="Basic and acidic residues" evidence="2">
    <location>
        <begin position="806"/>
        <end position="860"/>
    </location>
</feature>
<comment type="caution">
    <text evidence="4">The sequence shown here is derived from an EMBL/GenBank/DDBJ whole genome shotgun (WGS) entry which is preliminary data.</text>
</comment>
<keyword evidence="5" id="KW-1185">Reference proteome</keyword>
<feature type="compositionally biased region" description="Basic and acidic residues" evidence="2">
    <location>
        <begin position="152"/>
        <end position="168"/>
    </location>
</feature>
<reference evidence="4 5" key="1">
    <citation type="submission" date="2019-02" db="EMBL/GenBank/DDBJ databases">
        <title>Deep-cultivation of Planctomycetes and their phenomic and genomic characterization uncovers novel biology.</title>
        <authorList>
            <person name="Wiegand S."/>
            <person name="Jogler M."/>
            <person name="Boedeker C."/>
            <person name="Pinto D."/>
            <person name="Vollmers J."/>
            <person name="Rivas-Marin E."/>
            <person name="Kohn T."/>
            <person name="Peeters S.H."/>
            <person name="Heuer A."/>
            <person name="Rast P."/>
            <person name="Oberbeckmann S."/>
            <person name="Bunk B."/>
            <person name="Jeske O."/>
            <person name="Meyerdierks A."/>
            <person name="Storesund J.E."/>
            <person name="Kallscheuer N."/>
            <person name="Luecker S."/>
            <person name="Lage O.M."/>
            <person name="Pohl T."/>
            <person name="Merkel B.J."/>
            <person name="Hornburger P."/>
            <person name="Mueller R.-W."/>
            <person name="Bruemmer F."/>
            <person name="Labrenz M."/>
            <person name="Spormann A.M."/>
            <person name="Op Den Camp H."/>
            <person name="Overmann J."/>
            <person name="Amann R."/>
            <person name="Jetten M.S.M."/>
            <person name="Mascher T."/>
            <person name="Medema M.H."/>
            <person name="Devos D.P."/>
            <person name="Kaster A.-K."/>
            <person name="Ovreas L."/>
            <person name="Rohde M."/>
            <person name="Galperin M.Y."/>
            <person name="Jogler C."/>
        </authorList>
    </citation>
    <scope>NUCLEOTIDE SEQUENCE [LARGE SCALE GENOMIC DNA]</scope>
    <source>
        <strain evidence="4 5">Pla108</strain>
    </source>
</reference>
<evidence type="ECO:0000256" key="1">
    <source>
        <dbReference type="SAM" id="Coils"/>
    </source>
</evidence>
<keyword evidence="1" id="KW-0175">Coiled coil</keyword>
<dbReference type="RefSeq" id="WP_146445660.1">
    <property type="nucleotide sequence ID" value="NZ_SJPR01000004.1"/>
</dbReference>
<evidence type="ECO:0000313" key="4">
    <source>
        <dbReference type="EMBL" id="TWT95847.1"/>
    </source>
</evidence>
<dbReference type="EMBL" id="SJPR01000004">
    <property type="protein sequence ID" value="TWT95847.1"/>
    <property type="molecule type" value="Genomic_DNA"/>
</dbReference>
<proteinExistence type="predicted"/>
<feature type="coiled-coil region" evidence="1">
    <location>
        <begin position="430"/>
        <end position="487"/>
    </location>
</feature>
<feature type="coiled-coil region" evidence="1">
    <location>
        <begin position="257"/>
        <end position="319"/>
    </location>
</feature>
<feature type="coiled-coil region" evidence="1">
    <location>
        <begin position="193"/>
        <end position="224"/>
    </location>
</feature>
<feature type="region of interest" description="Disordered" evidence="2">
    <location>
        <begin position="86"/>
        <end position="109"/>
    </location>
</feature>
<feature type="domain" description="DUF4332" evidence="3">
    <location>
        <begin position="877"/>
        <end position="1000"/>
    </location>
</feature>
<organism evidence="4 5">
    <name type="scientific">Botrimarina colliarenosi</name>
    <dbReference type="NCBI Taxonomy" id="2528001"/>
    <lineage>
        <taxon>Bacteria</taxon>
        <taxon>Pseudomonadati</taxon>
        <taxon>Planctomycetota</taxon>
        <taxon>Planctomycetia</taxon>
        <taxon>Pirellulales</taxon>
        <taxon>Lacipirellulaceae</taxon>
        <taxon>Botrimarina</taxon>
    </lineage>
</organism>
<sequence length="1007" mass="111250">MRINQLITHRETSAGSDSLGVVSPRLAAYQADSFDHSGAVAGLVAEIFLGTEDPRWRDAPWVAGEATISVAAGELRLRRAGSRRSPKLTLASVSPRSTTSPVGPESWQQGTPASVLGAVFFAAAGESAPLSPLLSAKVAEEFTRLAARRRRADAPPHADNQPRRTDELLRRRDELAARIEALLGARRQESGTLDRRLAELDAARTELADQVEELLRRVRALAGQLDAAGAHARYEELSRVAAEAEGRQAADQWAPRVEELDEEVARWRSTLAELDGRETYVRAELARVRADDVSPQIVLADQRASVAVAQRLIADLESEVARFARSGESPLCVCQDAHPRLNPLVETLGRHVDRLAELVSQQDHALRTQELMAEAAQLERSQAELRRQLEHLLERRQTHWRSSRARSVRGVDAAPGYLDRFDRPTLEAEHRRLAETLAAREAELEALDRDRRDVSERRRRLLDAGQLAAWQRELDALQADLSRVADTPAPRDGGSLRASDVLARLSDGEFTELRLAPGGRAVEARDRSGRIIRQQDLSLIEQRLVAWALRLALADACHAADITFPLVADQPFADLDDRHAANLATCLDDYSQRGRQVLLMARDGAGLNRLRSLGVEVRGLRGDRVVVEKAVAVERVAPPSPPPTQTVVREETFARSLVLDIGDSIERFPVRIAGGAEAFASARVRTIGDLIGGDPSAIAEELQIEDVTAELVALWQAHLALVCFTPGLDLGAAKLLVECDLLSVEELAEANADRLRDAMRRRGAGQAMLDRIEEWVEAAADGVERWQSTGYAKAWRRNREERRQRIRDNASRRSERGSRNERSLRLSDHEDRQPRRHRDDEQSERRSSGTASSDRREEKKKSLRFYLETDSEIEAAPSIGPKRAEQLIELGVARVSQLLAADPEDLAARLDDSRIDAATIVAWQHQAELMCRVPGLRGHDAQVLVGSGFTSAEEIAGMKPAELLGFVDPFCDTSEGQRALRGSARPDLVEVTEWIQGARQRRAVGAA</sequence>
<dbReference type="Proteomes" id="UP000317421">
    <property type="component" value="Unassembled WGS sequence"/>
</dbReference>
<dbReference type="PANTHER" id="PTHR23159">
    <property type="entry name" value="CENTROSOMAL PROTEIN 2"/>
    <property type="match status" value="1"/>
</dbReference>
<accession>A0A5C6A921</accession>
<feature type="region of interest" description="Disordered" evidence="2">
    <location>
        <begin position="148"/>
        <end position="168"/>
    </location>
</feature>
<protein>
    <recommendedName>
        <fullName evidence="3">DUF4332 domain-containing protein</fullName>
    </recommendedName>
</protein>
<gene>
    <name evidence="4" type="ORF">Pla108_29240</name>
</gene>
<dbReference type="Gene3D" id="1.10.150.20">
    <property type="entry name" value="5' to 3' exonuclease, C-terminal subdomain"/>
    <property type="match status" value="1"/>
</dbReference>
<dbReference type="Gene3D" id="3.40.50.300">
    <property type="entry name" value="P-loop containing nucleotide triphosphate hydrolases"/>
    <property type="match status" value="1"/>
</dbReference>
<dbReference type="InterPro" id="IPR025567">
    <property type="entry name" value="DUF4332"/>
</dbReference>
<dbReference type="InterPro" id="IPR027417">
    <property type="entry name" value="P-loop_NTPase"/>
</dbReference>
<dbReference type="AlphaFoldDB" id="A0A5C6A921"/>